<organism evidence="2 3">
    <name type="scientific">Lithocarpus litseifolius</name>
    <dbReference type="NCBI Taxonomy" id="425828"/>
    <lineage>
        <taxon>Eukaryota</taxon>
        <taxon>Viridiplantae</taxon>
        <taxon>Streptophyta</taxon>
        <taxon>Embryophyta</taxon>
        <taxon>Tracheophyta</taxon>
        <taxon>Spermatophyta</taxon>
        <taxon>Magnoliopsida</taxon>
        <taxon>eudicotyledons</taxon>
        <taxon>Gunneridae</taxon>
        <taxon>Pentapetalae</taxon>
        <taxon>rosids</taxon>
        <taxon>fabids</taxon>
        <taxon>Fagales</taxon>
        <taxon>Fagaceae</taxon>
        <taxon>Lithocarpus</taxon>
    </lineage>
</organism>
<evidence type="ECO:0000256" key="1">
    <source>
        <dbReference type="SAM" id="Phobius"/>
    </source>
</evidence>
<dbReference type="PANTHER" id="PTHR31170:SF9">
    <property type="entry name" value="PROTEIN, PUTATIVE (DUF247)-RELATED"/>
    <property type="match status" value="1"/>
</dbReference>
<sequence>MENSASREIQLEITGSASIRTSTECRIYKVPYHLRKWNEEAYTPQVISIGPIHHGNNKFQTMEKHKERCFQSLKQRTGITLEDFERDIRPMENSIRQCYVETVVDLGSDDFVKMNMSDVSFILELFLKFNSESWPREYPLLVGAWLLDTVFRDLLLLENQLPFFVIEKLFNLAFPYGSNNRSLIQLTFDFFKTLNIYDRTPISIANEEIKHFTDLLRAFQLPESSKLPYRGPDTTFPKYSATQQHEAGVKFTKAPTKSQLNEAGAKFTKARTTSVLDLDFKNGELEIPTLTFEDDMEDLVRNIMALEQCNIRLDTYFTDFYIILDHLIDTTKDVELLIKKGIIVNCLGDSETVSSMINKLNRGIIRRGMNANYFNLCEKLNAFAEGFWNRNKAKLIRQYFNSPWKGTATIAAFIILALTLLQTIFTIKSSIGPKRV</sequence>
<feature type="transmembrane region" description="Helical" evidence="1">
    <location>
        <begin position="408"/>
        <end position="427"/>
    </location>
</feature>
<keyword evidence="1" id="KW-0472">Membrane</keyword>
<keyword evidence="1" id="KW-1133">Transmembrane helix</keyword>
<dbReference type="InterPro" id="IPR004158">
    <property type="entry name" value="DUF247_pln"/>
</dbReference>
<gene>
    <name evidence="2" type="ORF">SO802_000069</name>
</gene>
<dbReference type="Pfam" id="PF03140">
    <property type="entry name" value="DUF247"/>
    <property type="match status" value="1"/>
</dbReference>
<comment type="caution">
    <text evidence="2">The sequence shown here is derived from an EMBL/GenBank/DDBJ whole genome shotgun (WGS) entry which is preliminary data.</text>
</comment>
<dbReference type="AlphaFoldDB" id="A0AAW2DUP6"/>
<name>A0AAW2DUP6_9ROSI</name>
<proteinExistence type="predicted"/>
<keyword evidence="3" id="KW-1185">Reference proteome</keyword>
<dbReference type="EMBL" id="JAZDWU010000001">
    <property type="protein sequence ID" value="KAL0013000.1"/>
    <property type="molecule type" value="Genomic_DNA"/>
</dbReference>
<reference evidence="2 3" key="1">
    <citation type="submission" date="2024-01" db="EMBL/GenBank/DDBJ databases">
        <title>A telomere-to-telomere, gap-free genome of sweet tea (Lithocarpus litseifolius).</title>
        <authorList>
            <person name="Zhou J."/>
        </authorList>
    </citation>
    <scope>NUCLEOTIDE SEQUENCE [LARGE SCALE GENOMIC DNA]</scope>
    <source>
        <strain evidence="2">Zhou-2022a</strain>
        <tissue evidence="2">Leaf</tissue>
    </source>
</reference>
<evidence type="ECO:0000313" key="3">
    <source>
        <dbReference type="Proteomes" id="UP001459277"/>
    </source>
</evidence>
<evidence type="ECO:0000313" key="2">
    <source>
        <dbReference type="EMBL" id="KAL0013000.1"/>
    </source>
</evidence>
<protein>
    <submittedName>
        <fullName evidence="2">Uncharacterized protein</fullName>
    </submittedName>
</protein>
<dbReference type="PANTHER" id="PTHR31170">
    <property type="entry name" value="BNAC04G53230D PROTEIN"/>
    <property type="match status" value="1"/>
</dbReference>
<accession>A0AAW2DUP6</accession>
<dbReference type="Proteomes" id="UP001459277">
    <property type="component" value="Unassembled WGS sequence"/>
</dbReference>
<keyword evidence="1" id="KW-0812">Transmembrane</keyword>